<keyword evidence="3" id="KW-0255">Endonuclease</keyword>
<accession>D1BB27</accession>
<organism evidence="3 4">
    <name type="scientific">Sanguibacter keddieii (strain ATCC 51767 / DSM 10542 / NCFB 3025 / ST-74)</name>
    <dbReference type="NCBI Taxonomy" id="446469"/>
    <lineage>
        <taxon>Bacteria</taxon>
        <taxon>Bacillati</taxon>
        <taxon>Actinomycetota</taxon>
        <taxon>Actinomycetes</taxon>
        <taxon>Micrococcales</taxon>
        <taxon>Sanguibacteraceae</taxon>
        <taxon>Sanguibacter</taxon>
    </lineage>
</organism>
<dbReference type="HOGENOM" id="CLU_021786_4_0_11"/>
<keyword evidence="3" id="KW-0378">Hydrolase</keyword>
<evidence type="ECO:0000313" key="4">
    <source>
        <dbReference type="Proteomes" id="UP000000322"/>
    </source>
</evidence>
<keyword evidence="4" id="KW-1185">Reference proteome</keyword>
<evidence type="ECO:0000313" key="3">
    <source>
        <dbReference type="EMBL" id="ACZ22728.1"/>
    </source>
</evidence>
<protein>
    <submittedName>
        <fullName evidence="3">HNH endonuclease</fullName>
    </submittedName>
</protein>
<dbReference type="STRING" id="446469.Sked_28260"/>
<dbReference type="EMBL" id="CP001819">
    <property type="protein sequence ID" value="ACZ22728.1"/>
    <property type="molecule type" value="Genomic_DNA"/>
</dbReference>
<dbReference type="Gene3D" id="1.10.30.50">
    <property type="match status" value="1"/>
</dbReference>
<dbReference type="eggNOG" id="COG1403">
    <property type="taxonomic scope" value="Bacteria"/>
</dbReference>
<dbReference type="InterPro" id="IPR003870">
    <property type="entry name" value="DUF222"/>
</dbReference>
<sequence length="580" mass="62483">MPAGSESVVSSGSGLGPRALGDERAALDERAAVDERAALDERAARATTAIGSPAEHLGVMTIEQANDRLGDLIDAVVAGFAEVAASQARAAERVEELRRWSLVAADISARHQGKEQANGVDHTFAERSLTAELGCALRLPERSAGVLLLESKALVHEHPATMAALRKGVVSYRHAQTVLDATMGLDEPSVLELDALLALKAQTLTVSRLKTVARRERERRDSRPLVERHQVAAQDRHVELHPCGDGMAWLHHLLPAVQATAIFHRLTDIAVAVQGPDEPRTLAQLRADASVDLLLDDDARTALTAATGTDADGNSEDRGVAASEAAPHSAGEPTQSIAGVADRVSLGGIKPQVAVTIPVMTLLGHSEEPGDLAGHGPIDAHTARRLAAQAPSFLRILTHPETGTVLSVGRDRYAVPADLKTWLRIRDETCRFPGCSRRAQRCDIDHITDWAHGGTTDHHNLIHLCRHHHRLKHTTTWTVRTEPPDRPTTAPPDSNPPHSSPPHSDPPHTVTLNSNRGRRTPRHSDSAPTADVVRWTAPTGRDYLDHAALELVDRQAEKRDATGITSVDGDHSDFPDEPPF</sequence>
<dbReference type="Pfam" id="PF02720">
    <property type="entry name" value="DUF222"/>
    <property type="match status" value="1"/>
</dbReference>
<evidence type="ECO:0000259" key="2">
    <source>
        <dbReference type="SMART" id="SM00507"/>
    </source>
</evidence>
<dbReference type="InterPro" id="IPR003615">
    <property type="entry name" value="HNH_nuc"/>
</dbReference>
<feature type="region of interest" description="Disordered" evidence="1">
    <location>
        <begin position="305"/>
        <end position="336"/>
    </location>
</feature>
<evidence type="ECO:0000256" key="1">
    <source>
        <dbReference type="SAM" id="MobiDB-lite"/>
    </source>
</evidence>
<keyword evidence="3" id="KW-0540">Nuclease</keyword>
<dbReference type="CDD" id="cd00085">
    <property type="entry name" value="HNHc"/>
    <property type="match status" value="1"/>
</dbReference>
<feature type="domain" description="HNH nuclease" evidence="2">
    <location>
        <begin position="418"/>
        <end position="470"/>
    </location>
</feature>
<gene>
    <name evidence="3" type="ordered locus">Sked_28260</name>
</gene>
<dbReference type="GO" id="GO:0004519">
    <property type="term" value="F:endonuclease activity"/>
    <property type="evidence" value="ECO:0007669"/>
    <property type="project" value="UniProtKB-KW"/>
</dbReference>
<dbReference type="SMART" id="SM00507">
    <property type="entry name" value="HNHc"/>
    <property type="match status" value="1"/>
</dbReference>
<dbReference type="KEGG" id="ske:Sked_28260"/>
<feature type="region of interest" description="Disordered" evidence="1">
    <location>
        <begin position="476"/>
        <end position="535"/>
    </location>
</feature>
<dbReference type="Proteomes" id="UP000000322">
    <property type="component" value="Chromosome"/>
</dbReference>
<proteinExistence type="predicted"/>
<feature type="compositionally biased region" description="Pro residues" evidence="1">
    <location>
        <begin position="489"/>
        <end position="504"/>
    </location>
</feature>
<feature type="compositionally biased region" description="Low complexity" evidence="1">
    <location>
        <begin position="1"/>
        <end position="12"/>
    </location>
</feature>
<name>D1BB27_SANKS</name>
<dbReference type="AlphaFoldDB" id="D1BB27"/>
<feature type="region of interest" description="Disordered" evidence="1">
    <location>
        <begin position="1"/>
        <end position="20"/>
    </location>
</feature>
<feature type="region of interest" description="Disordered" evidence="1">
    <location>
        <begin position="555"/>
        <end position="580"/>
    </location>
</feature>
<reference evidence="3 4" key="1">
    <citation type="journal article" date="2009" name="Stand. Genomic Sci.">
        <title>Complete genome sequence of Sanguibacter keddieii type strain (ST-74).</title>
        <authorList>
            <person name="Ivanova N."/>
            <person name="Sikorski J."/>
            <person name="Sims D."/>
            <person name="Brettin T."/>
            <person name="Detter J.C."/>
            <person name="Han C."/>
            <person name="Lapidus A."/>
            <person name="Copeland A."/>
            <person name="Glavina Del Rio T."/>
            <person name="Nolan M."/>
            <person name="Chen F."/>
            <person name="Lucas S."/>
            <person name="Tice H."/>
            <person name="Cheng J.F."/>
            <person name="Bruce D."/>
            <person name="Goodwin L."/>
            <person name="Pitluck S."/>
            <person name="Pati A."/>
            <person name="Mavromatis K."/>
            <person name="Chen A."/>
            <person name="Palaniappan K."/>
            <person name="D'haeseleer P."/>
            <person name="Chain P."/>
            <person name="Bristow J."/>
            <person name="Eisen J.A."/>
            <person name="Markowitz V."/>
            <person name="Hugenholtz P."/>
            <person name="Goker M."/>
            <person name="Pukall R."/>
            <person name="Klenk H.P."/>
            <person name="Kyrpides N.C."/>
        </authorList>
    </citation>
    <scope>NUCLEOTIDE SEQUENCE [LARGE SCALE GENOMIC DNA]</scope>
    <source>
        <strain evidence="4">ATCC 51767 / DSM 10542 / NCFB 3025 / ST-74</strain>
    </source>
</reference>